<evidence type="ECO:0000313" key="2">
    <source>
        <dbReference type="EMBL" id="SBT47005.1"/>
    </source>
</evidence>
<protein>
    <submittedName>
        <fullName evidence="2">Uncharacterized protein</fullName>
    </submittedName>
</protein>
<feature type="region of interest" description="Disordered" evidence="1">
    <location>
        <begin position="37"/>
        <end position="75"/>
    </location>
</feature>
<name>A0A1A8ZT05_PLAOA</name>
<evidence type="ECO:0000256" key="1">
    <source>
        <dbReference type="SAM" id="MobiDB-lite"/>
    </source>
</evidence>
<organism evidence="2 3">
    <name type="scientific">Plasmodium ovale wallikeri</name>
    <dbReference type="NCBI Taxonomy" id="864142"/>
    <lineage>
        <taxon>Eukaryota</taxon>
        <taxon>Sar</taxon>
        <taxon>Alveolata</taxon>
        <taxon>Apicomplexa</taxon>
        <taxon>Aconoidasida</taxon>
        <taxon>Haemosporida</taxon>
        <taxon>Plasmodiidae</taxon>
        <taxon>Plasmodium</taxon>
        <taxon>Plasmodium (Plasmodium)</taxon>
    </lineage>
</organism>
<feature type="region of interest" description="Disordered" evidence="1">
    <location>
        <begin position="1"/>
        <end position="24"/>
    </location>
</feature>
<feature type="compositionally biased region" description="Basic and acidic residues" evidence="1">
    <location>
        <begin position="55"/>
        <end position="69"/>
    </location>
</feature>
<accession>A0A1A8ZT05</accession>
<evidence type="ECO:0000313" key="3">
    <source>
        <dbReference type="Proteomes" id="UP000078550"/>
    </source>
</evidence>
<dbReference type="Proteomes" id="UP000078550">
    <property type="component" value="Unassembled WGS sequence"/>
</dbReference>
<dbReference type="EMBL" id="FLRE01000187">
    <property type="protein sequence ID" value="SBT47005.1"/>
    <property type="molecule type" value="Genomic_DNA"/>
</dbReference>
<reference evidence="3" key="1">
    <citation type="submission" date="2016-05" db="EMBL/GenBank/DDBJ databases">
        <authorList>
            <person name="Naeem Raeece"/>
        </authorList>
    </citation>
    <scope>NUCLEOTIDE SEQUENCE [LARGE SCALE GENOMIC DNA]</scope>
</reference>
<feature type="compositionally biased region" description="Basic and acidic residues" evidence="1">
    <location>
        <begin position="9"/>
        <end position="24"/>
    </location>
</feature>
<proteinExistence type="predicted"/>
<feature type="compositionally biased region" description="Basic residues" evidence="1">
    <location>
        <begin position="38"/>
        <end position="53"/>
    </location>
</feature>
<gene>
    <name evidence="2" type="ORF">POVWA2_053030</name>
</gene>
<sequence>MEVQQTGKAEVRREGEEEKDEKNEVKLEKRLWAVTRFEKKKKKKKKGSVKNGKHQIGDASKKGMREKGKNMANVS</sequence>
<dbReference type="AlphaFoldDB" id="A0A1A8ZT05"/>